<dbReference type="PROSITE" id="PS50096">
    <property type="entry name" value="IQ"/>
    <property type="match status" value="2"/>
</dbReference>
<feature type="region of interest" description="Disordered" evidence="3">
    <location>
        <begin position="37"/>
        <end position="62"/>
    </location>
</feature>
<accession>A0A0D3FLT4</accession>
<dbReference type="PANTHER" id="PTHR32295:SF31">
    <property type="entry name" value="IQ CALMODULIN-BINDING MOTIF FAMILY PROTEIN, EXPRESSED"/>
    <property type="match status" value="1"/>
</dbReference>
<evidence type="ECO:0000256" key="2">
    <source>
        <dbReference type="ARBA" id="ARBA00024341"/>
    </source>
</evidence>
<dbReference type="Proteomes" id="UP000026960">
    <property type="component" value="Chromosome 3"/>
</dbReference>
<feature type="compositionally biased region" description="Polar residues" evidence="3">
    <location>
        <begin position="314"/>
        <end position="329"/>
    </location>
</feature>
<keyword evidence="5" id="KW-1185">Reference proteome</keyword>
<dbReference type="Gramene" id="OBART03G27600.1">
    <property type="protein sequence ID" value="OBART03G27600.1"/>
    <property type="gene ID" value="OBART03G27600"/>
</dbReference>
<comment type="similarity">
    <text evidence="2">Belongs to the IQD family.</text>
</comment>
<feature type="region of interest" description="Disordered" evidence="3">
    <location>
        <begin position="363"/>
        <end position="404"/>
    </location>
</feature>
<dbReference type="PaxDb" id="65489-OBART03G27600.1"/>
<dbReference type="PANTHER" id="PTHR32295">
    <property type="entry name" value="IQ-DOMAIN 5-RELATED"/>
    <property type="match status" value="1"/>
</dbReference>
<dbReference type="Gene3D" id="1.20.5.190">
    <property type="match status" value="1"/>
</dbReference>
<evidence type="ECO:0000256" key="3">
    <source>
        <dbReference type="SAM" id="MobiDB-lite"/>
    </source>
</evidence>
<dbReference type="SMART" id="SM00015">
    <property type="entry name" value="IQ"/>
    <property type="match status" value="2"/>
</dbReference>
<dbReference type="AlphaFoldDB" id="A0A0D3FLT4"/>
<feature type="compositionally biased region" description="Polar residues" evidence="3">
    <location>
        <begin position="488"/>
        <end position="501"/>
    </location>
</feature>
<keyword evidence="1" id="KW-0112">Calmodulin-binding</keyword>
<dbReference type="GO" id="GO:0005516">
    <property type="term" value="F:calmodulin binding"/>
    <property type="evidence" value="ECO:0007669"/>
    <property type="project" value="UniProtKB-KW"/>
</dbReference>
<evidence type="ECO:0000313" key="4">
    <source>
        <dbReference type="EnsemblPlants" id="OBART03G27600.1"/>
    </source>
</evidence>
<evidence type="ECO:0008006" key="6">
    <source>
        <dbReference type="Google" id="ProtNLM"/>
    </source>
</evidence>
<sequence>MASHPAAWGVYYSFSPLAVPDGGRVAVARTHAGLASASPPRARAAGREAHGARPAGLIRSPPPKQYGLSSSVSLNYIKRLFVMGISSKWFKSLVGIRKQEKARNAEKQEKAQNAESCETRTPAAQLLHKRKHSLDTERAILVEELAVQSEPLTDDTNTQTVSDSISSDSTLLGVHISQTEEHKTKEDVAATLIQSAFRAFLARRALRALKGIVILQALVRGHIIRKQTSETLQCMQALVRAQARVRARQVRVSLENQVARKKIPEQDDHENHVREIEERWCGSIGSVEELQAKVLKRQEAAAKRERAMAYALTHQRQAGSRQQKPTTPQGLELDDSHWGSNWLERWMAVRPWENRLLDSNTKETMPLCDDKQDMETKSQITPKGKVQVSSVLSNGSNKKKGINHKKSYSDVTCASFGRSPNIPSTSLGSCKQKSKLSDEALEEVSSQPTGLASLSTCQPKAKLVQANTPVKKRLSLPTNVGGGAAKGATNSNSICRSTSAKSDPKPRANASSQARKQVELQA</sequence>
<organism evidence="4">
    <name type="scientific">Oryza barthii</name>
    <dbReference type="NCBI Taxonomy" id="65489"/>
    <lineage>
        <taxon>Eukaryota</taxon>
        <taxon>Viridiplantae</taxon>
        <taxon>Streptophyta</taxon>
        <taxon>Embryophyta</taxon>
        <taxon>Tracheophyta</taxon>
        <taxon>Spermatophyta</taxon>
        <taxon>Magnoliopsida</taxon>
        <taxon>Liliopsida</taxon>
        <taxon>Poales</taxon>
        <taxon>Poaceae</taxon>
        <taxon>BOP clade</taxon>
        <taxon>Oryzoideae</taxon>
        <taxon>Oryzeae</taxon>
        <taxon>Oryzinae</taxon>
        <taxon>Oryza</taxon>
    </lineage>
</organism>
<reference evidence="4" key="1">
    <citation type="journal article" date="2009" name="Rice">
        <title>De Novo Next Generation Sequencing of Plant Genomes.</title>
        <authorList>
            <person name="Rounsley S."/>
            <person name="Marri P.R."/>
            <person name="Yu Y."/>
            <person name="He R."/>
            <person name="Sisneros N."/>
            <person name="Goicoechea J.L."/>
            <person name="Lee S.J."/>
            <person name="Angelova A."/>
            <person name="Kudrna D."/>
            <person name="Luo M."/>
            <person name="Affourtit J."/>
            <person name="Desany B."/>
            <person name="Knight J."/>
            <person name="Niazi F."/>
            <person name="Egholm M."/>
            <person name="Wing R.A."/>
        </authorList>
    </citation>
    <scope>NUCLEOTIDE SEQUENCE [LARGE SCALE GENOMIC DNA]</scope>
    <source>
        <strain evidence="4">cv. IRGC 105608</strain>
    </source>
</reference>
<feature type="region of interest" description="Disordered" evidence="3">
    <location>
        <begin position="313"/>
        <end position="335"/>
    </location>
</feature>
<proteinExistence type="inferred from homology"/>
<dbReference type="InterPro" id="IPR000048">
    <property type="entry name" value="IQ_motif_EF-hand-BS"/>
</dbReference>
<name>A0A0D3FLT4_9ORYZ</name>
<feature type="compositionally biased region" description="Polar residues" evidence="3">
    <location>
        <begin position="377"/>
        <end position="396"/>
    </location>
</feature>
<evidence type="ECO:0000313" key="5">
    <source>
        <dbReference type="Proteomes" id="UP000026960"/>
    </source>
</evidence>
<protein>
    <recommendedName>
        <fullName evidence="6">DUF4005 domain-containing protein</fullName>
    </recommendedName>
</protein>
<reference evidence="4" key="2">
    <citation type="submission" date="2015-03" db="UniProtKB">
        <authorList>
            <consortium name="EnsemblPlants"/>
        </authorList>
    </citation>
    <scope>IDENTIFICATION</scope>
</reference>
<dbReference type="eggNOG" id="ENOG502QT9B">
    <property type="taxonomic scope" value="Eukaryota"/>
</dbReference>
<dbReference type="Pfam" id="PF00612">
    <property type="entry name" value="IQ"/>
    <property type="match status" value="2"/>
</dbReference>
<dbReference type="STRING" id="65489.A0A0D3FLT4"/>
<feature type="region of interest" description="Disordered" evidence="3">
    <location>
        <begin position="474"/>
        <end position="522"/>
    </location>
</feature>
<evidence type="ECO:0000256" key="1">
    <source>
        <dbReference type="ARBA" id="ARBA00022860"/>
    </source>
</evidence>
<dbReference type="EnsemblPlants" id="OBART03G27600.1">
    <property type="protein sequence ID" value="OBART03G27600.1"/>
    <property type="gene ID" value="OBART03G27600"/>
</dbReference>